<gene>
    <name evidence="14" type="ORF">Ga0074812_103109</name>
</gene>
<evidence type="ECO:0000256" key="10">
    <source>
        <dbReference type="SAM" id="MobiDB-lite"/>
    </source>
</evidence>
<evidence type="ECO:0000256" key="8">
    <source>
        <dbReference type="ARBA" id="ARBA00022989"/>
    </source>
</evidence>
<dbReference type="Pfam" id="PF00664">
    <property type="entry name" value="ABC_membrane"/>
    <property type="match status" value="1"/>
</dbReference>
<keyword evidence="2" id="KW-0813">Transport</keyword>
<feature type="transmembrane region" description="Helical" evidence="11">
    <location>
        <begin position="111"/>
        <end position="134"/>
    </location>
</feature>
<dbReference type="CDD" id="cd07346">
    <property type="entry name" value="ABC_6TM_exporters"/>
    <property type="match status" value="1"/>
</dbReference>
<dbReference type="PANTHER" id="PTHR43394">
    <property type="entry name" value="ATP-DEPENDENT PERMEASE MDL1, MITOCHONDRIAL"/>
    <property type="match status" value="1"/>
</dbReference>
<dbReference type="GO" id="GO:0005886">
    <property type="term" value="C:plasma membrane"/>
    <property type="evidence" value="ECO:0007669"/>
    <property type="project" value="UniProtKB-SubCell"/>
</dbReference>
<evidence type="ECO:0000313" key="14">
    <source>
        <dbReference type="EMBL" id="CUU54619.1"/>
    </source>
</evidence>
<dbReference type="GO" id="GO:0015421">
    <property type="term" value="F:ABC-type oligopeptide transporter activity"/>
    <property type="evidence" value="ECO:0007669"/>
    <property type="project" value="TreeGrafter"/>
</dbReference>
<reference evidence="15" key="1">
    <citation type="submission" date="2015-11" db="EMBL/GenBank/DDBJ databases">
        <authorList>
            <person name="Varghese N."/>
        </authorList>
    </citation>
    <scope>NUCLEOTIDE SEQUENCE [LARGE SCALE GENOMIC DNA]</scope>
    <source>
        <strain evidence="15">DSM 45899</strain>
    </source>
</reference>
<dbReference type="SUPFAM" id="SSF90123">
    <property type="entry name" value="ABC transporter transmembrane region"/>
    <property type="match status" value="1"/>
</dbReference>
<dbReference type="Pfam" id="PF00005">
    <property type="entry name" value="ABC_tran"/>
    <property type="match status" value="1"/>
</dbReference>
<evidence type="ECO:0000256" key="11">
    <source>
        <dbReference type="SAM" id="Phobius"/>
    </source>
</evidence>
<dbReference type="PANTHER" id="PTHR43394:SF1">
    <property type="entry name" value="ATP-BINDING CASSETTE SUB-FAMILY B MEMBER 10, MITOCHONDRIAL"/>
    <property type="match status" value="1"/>
</dbReference>
<keyword evidence="3" id="KW-1003">Cell membrane</keyword>
<evidence type="ECO:0000256" key="4">
    <source>
        <dbReference type="ARBA" id="ARBA00022519"/>
    </source>
</evidence>
<evidence type="ECO:0000256" key="2">
    <source>
        <dbReference type="ARBA" id="ARBA00022448"/>
    </source>
</evidence>
<evidence type="ECO:0000256" key="1">
    <source>
        <dbReference type="ARBA" id="ARBA00004651"/>
    </source>
</evidence>
<dbReference type="GO" id="GO:0005524">
    <property type="term" value="F:ATP binding"/>
    <property type="evidence" value="ECO:0007669"/>
    <property type="project" value="UniProtKB-KW"/>
</dbReference>
<keyword evidence="4" id="KW-0997">Cell inner membrane</keyword>
<comment type="subcellular location">
    <subcellularLocation>
        <location evidence="1">Cell membrane</location>
        <topology evidence="1">Multi-pass membrane protein</topology>
    </subcellularLocation>
</comment>
<dbReference type="InterPro" id="IPR011527">
    <property type="entry name" value="ABC1_TM_dom"/>
</dbReference>
<evidence type="ECO:0000256" key="9">
    <source>
        <dbReference type="ARBA" id="ARBA00023136"/>
    </source>
</evidence>
<keyword evidence="8 11" id="KW-1133">Transmembrane helix</keyword>
<organism evidence="14 15">
    <name type="scientific">Parafrankia irregularis</name>
    <dbReference type="NCBI Taxonomy" id="795642"/>
    <lineage>
        <taxon>Bacteria</taxon>
        <taxon>Bacillati</taxon>
        <taxon>Actinomycetota</taxon>
        <taxon>Actinomycetes</taxon>
        <taxon>Frankiales</taxon>
        <taxon>Frankiaceae</taxon>
        <taxon>Parafrankia</taxon>
    </lineage>
</organism>
<feature type="domain" description="ABC transporter" evidence="12">
    <location>
        <begin position="383"/>
        <end position="617"/>
    </location>
</feature>
<dbReference type="InterPro" id="IPR039421">
    <property type="entry name" value="Type_1_exporter"/>
</dbReference>
<sequence>MSAPVDDAAVPVPVPGSVPGPVAVPDGGSVAAGMTGVAGEQAPAELLPVADARATRTAVRALLGAHRRRAVLAAVCLIAAAGCGLLTAPLLGRVVDRAAAGDSAGVDGPVLALVVAAVAQGLLAFCGLTAVARLGEQVLATIREAFVDRALDLPLERVERGGSGDLSSRITEDIAMISEAVRGPVPEFAQSALTLALTLVGLTALDWRFAAAALVCVPIQAATARWYLRRSGPVYGERRRASGGEQQQLLETVGGMRTVRAFGIADDHLARVARRVDRTVAAVVTVTRLQTRFFGRLNIAEAAGLSAVLVTGYLLVDAGEVTIGAASAAALYFAAVFGPVNSVLFLLDTLQSATASLARLVGVIELPPPPRPVAVAAPADGAVMVRELRFSYRPGQEVLRGVSFDIPAGGSVALVGTSGGGKTTLAKLVAGVHTPTGGVVRLGGVPVAELDPAQRRAAIALVTQEVHVFAGTLADDLLLAAPRASTGQLWAALDTAGIADWVRGLPDGLDTVVGDGALELDPARSQHLALARLALVDPAVAILDEATAEAGSSGARLLDAAARRVLRGRTSIVVAHRLSQAAAADLILVVDDGQVVERGTHDELVATAGRYARLWRTWSATRIGGGPTAVDVGGAAAAAESGDGPTAAEGGGADGQVGAEAGTPAERSGADGS</sequence>
<evidence type="ECO:0000256" key="7">
    <source>
        <dbReference type="ARBA" id="ARBA00022840"/>
    </source>
</evidence>
<evidence type="ECO:0000259" key="13">
    <source>
        <dbReference type="PROSITE" id="PS50929"/>
    </source>
</evidence>
<dbReference type="EMBL" id="FAOZ01000003">
    <property type="protein sequence ID" value="CUU54619.1"/>
    <property type="molecule type" value="Genomic_DNA"/>
</dbReference>
<keyword evidence="15" id="KW-1185">Reference proteome</keyword>
<dbReference type="AlphaFoldDB" id="A0A0S4QG46"/>
<feature type="domain" description="ABC transmembrane type-1" evidence="13">
    <location>
        <begin position="71"/>
        <end position="352"/>
    </location>
</feature>
<dbReference type="Gene3D" id="3.40.50.300">
    <property type="entry name" value="P-loop containing nucleotide triphosphate hydrolases"/>
    <property type="match status" value="1"/>
</dbReference>
<feature type="transmembrane region" description="Helical" evidence="11">
    <location>
        <begin position="297"/>
        <end position="316"/>
    </location>
</feature>
<protein>
    <submittedName>
        <fullName evidence="14">ATP-binding cassette, subfamily C</fullName>
    </submittedName>
</protein>
<accession>A0A0S4QG46</accession>
<dbReference type="Proteomes" id="UP000198802">
    <property type="component" value="Unassembled WGS sequence"/>
</dbReference>
<name>A0A0S4QG46_9ACTN</name>
<dbReference type="GO" id="GO:0016887">
    <property type="term" value="F:ATP hydrolysis activity"/>
    <property type="evidence" value="ECO:0007669"/>
    <property type="project" value="InterPro"/>
</dbReference>
<proteinExistence type="predicted"/>
<keyword evidence="6" id="KW-0547">Nucleotide-binding</keyword>
<feature type="transmembrane region" description="Helical" evidence="11">
    <location>
        <begin position="322"/>
        <end position="347"/>
    </location>
</feature>
<dbReference type="SUPFAM" id="SSF52540">
    <property type="entry name" value="P-loop containing nucleoside triphosphate hydrolases"/>
    <property type="match status" value="1"/>
</dbReference>
<feature type="compositionally biased region" description="Low complexity" evidence="10">
    <location>
        <begin position="632"/>
        <end position="648"/>
    </location>
</feature>
<dbReference type="InterPro" id="IPR003439">
    <property type="entry name" value="ABC_transporter-like_ATP-bd"/>
</dbReference>
<dbReference type="InterPro" id="IPR027417">
    <property type="entry name" value="P-loop_NTPase"/>
</dbReference>
<evidence type="ECO:0000313" key="15">
    <source>
        <dbReference type="Proteomes" id="UP000198802"/>
    </source>
</evidence>
<dbReference type="SMART" id="SM00382">
    <property type="entry name" value="AAA"/>
    <property type="match status" value="1"/>
</dbReference>
<feature type="region of interest" description="Disordered" evidence="10">
    <location>
        <begin position="632"/>
        <end position="673"/>
    </location>
</feature>
<evidence type="ECO:0000256" key="6">
    <source>
        <dbReference type="ARBA" id="ARBA00022741"/>
    </source>
</evidence>
<evidence type="ECO:0000256" key="3">
    <source>
        <dbReference type="ARBA" id="ARBA00022475"/>
    </source>
</evidence>
<feature type="transmembrane region" description="Helical" evidence="11">
    <location>
        <begin position="70"/>
        <end position="91"/>
    </location>
</feature>
<keyword evidence="7 14" id="KW-0067">ATP-binding</keyword>
<evidence type="ECO:0000256" key="5">
    <source>
        <dbReference type="ARBA" id="ARBA00022692"/>
    </source>
</evidence>
<dbReference type="PROSITE" id="PS50893">
    <property type="entry name" value="ABC_TRANSPORTER_2"/>
    <property type="match status" value="1"/>
</dbReference>
<keyword evidence="5 11" id="KW-0812">Transmembrane</keyword>
<dbReference type="FunFam" id="3.40.50.300:FF:001001">
    <property type="entry name" value="Multidrug ABC transporter ATP-binding protein"/>
    <property type="match status" value="1"/>
</dbReference>
<dbReference type="InterPro" id="IPR003593">
    <property type="entry name" value="AAA+_ATPase"/>
</dbReference>
<evidence type="ECO:0000259" key="12">
    <source>
        <dbReference type="PROSITE" id="PS50893"/>
    </source>
</evidence>
<dbReference type="Gene3D" id="1.20.1560.10">
    <property type="entry name" value="ABC transporter type 1, transmembrane domain"/>
    <property type="match status" value="1"/>
</dbReference>
<dbReference type="PROSITE" id="PS50929">
    <property type="entry name" value="ABC_TM1F"/>
    <property type="match status" value="1"/>
</dbReference>
<dbReference type="InterPro" id="IPR036640">
    <property type="entry name" value="ABC1_TM_sf"/>
</dbReference>
<keyword evidence="9 11" id="KW-0472">Membrane</keyword>